<feature type="domain" description="Glycoside hydrolase family 20 catalytic" evidence="7">
    <location>
        <begin position="140"/>
        <end position="484"/>
    </location>
</feature>
<evidence type="ECO:0000256" key="1">
    <source>
        <dbReference type="ARBA" id="ARBA00001231"/>
    </source>
</evidence>
<name>A0ABS7SDM5_9MICO</name>
<dbReference type="EMBL" id="JAGSHT010000020">
    <property type="protein sequence ID" value="MBZ2198453.1"/>
    <property type="molecule type" value="Genomic_DNA"/>
</dbReference>
<organism evidence="9 10">
    <name type="scientific">Occultella gossypii</name>
    <dbReference type="NCBI Taxonomy" id="2800820"/>
    <lineage>
        <taxon>Bacteria</taxon>
        <taxon>Bacillati</taxon>
        <taxon>Actinomycetota</taxon>
        <taxon>Actinomycetes</taxon>
        <taxon>Micrococcales</taxon>
        <taxon>Ruaniaceae</taxon>
        <taxon>Occultella</taxon>
    </lineage>
</organism>
<dbReference type="PANTHER" id="PTHR22600">
    <property type="entry name" value="BETA-HEXOSAMINIDASE"/>
    <property type="match status" value="1"/>
</dbReference>
<evidence type="ECO:0000256" key="2">
    <source>
        <dbReference type="ARBA" id="ARBA00006285"/>
    </source>
</evidence>
<dbReference type="SUPFAM" id="SSF55545">
    <property type="entry name" value="beta-N-acetylhexosaminidase-like domain"/>
    <property type="match status" value="1"/>
</dbReference>
<feature type="region of interest" description="Disordered" evidence="6">
    <location>
        <begin position="508"/>
        <end position="531"/>
    </location>
</feature>
<evidence type="ECO:0000256" key="5">
    <source>
        <dbReference type="ARBA" id="ARBA00023295"/>
    </source>
</evidence>
<keyword evidence="10" id="KW-1185">Reference proteome</keyword>
<dbReference type="EC" id="3.2.1.52" evidence="3"/>
<evidence type="ECO:0000313" key="10">
    <source>
        <dbReference type="Proteomes" id="UP000826651"/>
    </source>
</evidence>
<dbReference type="CDD" id="cd06563">
    <property type="entry name" value="GH20_chitobiase-like"/>
    <property type="match status" value="1"/>
</dbReference>
<evidence type="ECO:0000256" key="3">
    <source>
        <dbReference type="ARBA" id="ARBA00012663"/>
    </source>
</evidence>
<dbReference type="SUPFAM" id="SSF51445">
    <property type="entry name" value="(Trans)glycosidases"/>
    <property type="match status" value="1"/>
</dbReference>
<comment type="similarity">
    <text evidence="2">Belongs to the glycosyl hydrolase 20 family.</text>
</comment>
<proteinExistence type="inferred from homology"/>
<evidence type="ECO:0000259" key="8">
    <source>
        <dbReference type="Pfam" id="PF02838"/>
    </source>
</evidence>
<protein>
    <recommendedName>
        <fullName evidence="3">beta-N-acetylhexosaminidase</fullName>
        <ecNumber evidence="3">3.2.1.52</ecNumber>
    </recommendedName>
</protein>
<dbReference type="Proteomes" id="UP000826651">
    <property type="component" value="Unassembled WGS sequence"/>
</dbReference>
<sequence length="531" mass="58342">MPEQHTASELLPLPLVHERRPGSLVLGPETTLGADGLAQEHAWLLADYLAGAGVRAPVLGADAPAATIVLRIDPAVSANLEGYRLTVTPEHAELVGASGDGLARGVQTLRQLLPPAALRRAPVADRVALACCVVEDEPRFGWRGVHLDVARHFMPVEFVLRLIDLAALHRLNVVHLHLTDDQGWRIDVPSWPLLAERSSWRTETVVGRHGRDSGFDGTPHGGFYTADDVREIVEFARRRHITIVPEVDLPGHVQSVLAAYPELGNTGDPVDVRTTWGISDHVLAPTDEALGFARDVLDVIADLFPGPWVHVGGDEVPRNEWRASRAAAERATALGLASVDELQSWFLREIHGHVTAHRRRVVGWDEVLEDGGMPSDTVIMSWRGVEPGLLALERGHDVVMGPKWTTYLDYASSDDDDEPLAPRRTITLEDIAAWEPVPPEADGLAGRILGVQGQLWTEYMPTPREVEYMAFPRLAAIAEAGWTSAERRGAVALPERIPHHLRRLDAMGVNYRPSDGPRPWQRGGTGRRRRA</sequence>
<comment type="caution">
    <text evidence="9">The sequence shown here is derived from an EMBL/GenBank/DDBJ whole genome shotgun (WGS) entry which is preliminary data.</text>
</comment>
<dbReference type="RefSeq" id="WP_223409293.1">
    <property type="nucleotide sequence ID" value="NZ_JAGSHT010000020.1"/>
</dbReference>
<dbReference type="InterPro" id="IPR025705">
    <property type="entry name" value="Beta_hexosaminidase_sua/sub"/>
</dbReference>
<dbReference type="Pfam" id="PF00728">
    <property type="entry name" value="Glyco_hydro_20"/>
    <property type="match status" value="1"/>
</dbReference>
<dbReference type="PRINTS" id="PR00738">
    <property type="entry name" value="GLHYDRLASE20"/>
</dbReference>
<feature type="domain" description="Beta-hexosaminidase bacterial type N-terminal" evidence="8">
    <location>
        <begin position="8"/>
        <end position="136"/>
    </location>
</feature>
<dbReference type="Pfam" id="PF02838">
    <property type="entry name" value="Glyco_hydro_20b"/>
    <property type="match status" value="1"/>
</dbReference>
<accession>A0ABS7SDM5</accession>
<evidence type="ECO:0000259" key="7">
    <source>
        <dbReference type="Pfam" id="PF00728"/>
    </source>
</evidence>
<comment type="catalytic activity">
    <reaction evidence="1">
        <text>Hydrolysis of terminal non-reducing N-acetyl-D-hexosamine residues in N-acetyl-beta-D-hexosaminides.</text>
        <dbReference type="EC" id="3.2.1.52"/>
    </reaction>
</comment>
<dbReference type="InterPro" id="IPR015883">
    <property type="entry name" value="Glyco_hydro_20_cat"/>
</dbReference>
<dbReference type="PANTHER" id="PTHR22600:SF57">
    <property type="entry name" value="BETA-N-ACETYLHEXOSAMINIDASE"/>
    <property type="match status" value="1"/>
</dbReference>
<dbReference type="InterPro" id="IPR017853">
    <property type="entry name" value="GH"/>
</dbReference>
<gene>
    <name evidence="9" type="ORF">KCQ71_20040</name>
</gene>
<dbReference type="InterPro" id="IPR015882">
    <property type="entry name" value="HEX_bac_N"/>
</dbReference>
<keyword evidence="4" id="KW-0378">Hydrolase</keyword>
<dbReference type="Gene3D" id="3.20.20.80">
    <property type="entry name" value="Glycosidases"/>
    <property type="match status" value="1"/>
</dbReference>
<keyword evidence="5" id="KW-0326">Glycosidase</keyword>
<evidence type="ECO:0000313" key="9">
    <source>
        <dbReference type="EMBL" id="MBZ2198453.1"/>
    </source>
</evidence>
<dbReference type="Gene3D" id="3.30.379.10">
    <property type="entry name" value="Chitobiase/beta-hexosaminidase domain 2-like"/>
    <property type="match status" value="1"/>
</dbReference>
<evidence type="ECO:0000256" key="4">
    <source>
        <dbReference type="ARBA" id="ARBA00022801"/>
    </source>
</evidence>
<dbReference type="InterPro" id="IPR029018">
    <property type="entry name" value="Hex-like_dom2"/>
</dbReference>
<evidence type="ECO:0000256" key="6">
    <source>
        <dbReference type="SAM" id="MobiDB-lite"/>
    </source>
</evidence>
<reference evidence="9 10" key="1">
    <citation type="submission" date="2021-04" db="EMBL/GenBank/DDBJ databases">
        <title>Ruania sp. nov., isolated from sandy soil of mangrove forest.</title>
        <authorList>
            <person name="Ge X."/>
            <person name="Huang R."/>
            <person name="Liu W."/>
        </authorList>
    </citation>
    <scope>NUCLEOTIDE SEQUENCE [LARGE SCALE GENOMIC DNA]</scope>
    <source>
        <strain evidence="9 10">N2-46</strain>
    </source>
</reference>